<comment type="similarity">
    <text evidence="1">Belongs to the CdaR family.</text>
</comment>
<sequence length="418" mass="44668">MRQSSGSPELGSDPIGSTVAGVLTSLEPHTVADRMTTLMLAEIPELRGDHALELALAASVAGNVDTVLHAMVLGVDPASIEAPLAAMEYPRRLAQRGLPVTALVRAYRLGQASMVRQMHDAVRATGLAAEQKLAAHEWITDWSFAYSDTVIETVITAYQRERDRWMQARSGARVARVRELLAHDGPVDIDAASLALGYPLRRHHLALIASYPDETDRVERLESYVRELATAVGPVEAPLLLAADQRTVWGWLPVADPVEAIDRARAFAAPSGDGPRVAFGAVRPGVEGFRRSYAEAAAVWRSAGERPVVFAGDPGVMVAALIGADPAAAGRWARDVLGPLADDTESDARLRGTLAVYLRHGGGFKAAAAELNLHPNSVKYRVQRALERRGRGIGADRLDVEVALLVCDPAAGGRPAGH</sequence>
<evidence type="ECO:0000259" key="3">
    <source>
        <dbReference type="Pfam" id="PF14361"/>
    </source>
</evidence>
<accession>A0AA90NI86</accession>
<evidence type="ECO:0000256" key="1">
    <source>
        <dbReference type="ARBA" id="ARBA00006754"/>
    </source>
</evidence>
<dbReference type="EMBL" id="JAUTIX010000005">
    <property type="protein sequence ID" value="MDP0399060.1"/>
    <property type="molecule type" value="Genomic_DNA"/>
</dbReference>
<dbReference type="InterPro" id="IPR025736">
    <property type="entry name" value="PucR_C-HTH_dom"/>
</dbReference>
<proteinExistence type="inferred from homology"/>
<evidence type="ECO:0000259" key="2">
    <source>
        <dbReference type="Pfam" id="PF13556"/>
    </source>
</evidence>
<evidence type="ECO:0000313" key="5">
    <source>
        <dbReference type="EMBL" id="MDP0399060.1"/>
    </source>
</evidence>
<evidence type="ECO:0000313" key="6">
    <source>
        <dbReference type="Proteomes" id="UP001178281"/>
    </source>
</evidence>
<dbReference type="RefSeq" id="WP_305111794.1">
    <property type="nucleotide sequence ID" value="NZ_JAUTIX010000005.1"/>
</dbReference>
<dbReference type="Pfam" id="PF14361">
    <property type="entry name" value="RsbRD_N"/>
    <property type="match status" value="1"/>
</dbReference>
<dbReference type="InterPro" id="IPR051448">
    <property type="entry name" value="CdaR-like_regulators"/>
</dbReference>
<dbReference type="PANTHER" id="PTHR33744">
    <property type="entry name" value="CARBOHYDRATE DIACID REGULATOR"/>
    <property type="match status" value="1"/>
</dbReference>
<dbReference type="InterPro" id="IPR025751">
    <property type="entry name" value="RsbRD_N_dom"/>
</dbReference>
<protein>
    <submittedName>
        <fullName evidence="5">Helix-turn-helix domain-containing protein</fullName>
    </submittedName>
</protein>
<organism evidence="5 6">
    <name type="scientific">Tsukamurella strandjordii</name>
    <dbReference type="NCBI Taxonomy" id="147577"/>
    <lineage>
        <taxon>Bacteria</taxon>
        <taxon>Bacillati</taxon>
        <taxon>Actinomycetota</taxon>
        <taxon>Actinomycetes</taxon>
        <taxon>Mycobacteriales</taxon>
        <taxon>Tsukamurellaceae</taxon>
        <taxon>Tsukamurella</taxon>
    </lineage>
</organism>
<evidence type="ECO:0000259" key="4">
    <source>
        <dbReference type="Pfam" id="PF17853"/>
    </source>
</evidence>
<reference evidence="5" key="1">
    <citation type="submission" date="2023-08" db="EMBL/GenBank/DDBJ databases">
        <title>The draft genome of Tsukamurella strandjordii strain 050030.</title>
        <authorList>
            <person name="Zhao F."/>
            <person name="Feng Y."/>
            <person name="Zong Z."/>
        </authorList>
    </citation>
    <scope>NUCLEOTIDE SEQUENCE</scope>
    <source>
        <strain evidence="5">050030</strain>
    </source>
</reference>
<feature type="domain" description="CdaR GGDEF-like" evidence="4">
    <location>
        <begin position="187"/>
        <end position="301"/>
    </location>
</feature>
<dbReference type="PANTHER" id="PTHR33744:SF1">
    <property type="entry name" value="DNA-BINDING TRANSCRIPTIONAL ACTIVATOR ADER"/>
    <property type="match status" value="1"/>
</dbReference>
<dbReference type="InterPro" id="IPR042070">
    <property type="entry name" value="PucR_C-HTH_sf"/>
</dbReference>
<dbReference type="InterPro" id="IPR041522">
    <property type="entry name" value="CdaR_GGDEF"/>
</dbReference>
<dbReference type="Pfam" id="PF17853">
    <property type="entry name" value="GGDEF_2"/>
    <property type="match status" value="1"/>
</dbReference>
<dbReference type="Pfam" id="PF13556">
    <property type="entry name" value="HTH_30"/>
    <property type="match status" value="1"/>
</dbReference>
<feature type="domain" description="PucR C-terminal helix-turn-helix" evidence="2">
    <location>
        <begin position="350"/>
        <end position="405"/>
    </location>
</feature>
<name>A0AA90NI86_9ACTN</name>
<dbReference type="Proteomes" id="UP001178281">
    <property type="component" value="Unassembled WGS sequence"/>
</dbReference>
<dbReference type="Gene3D" id="1.10.10.2840">
    <property type="entry name" value="PucR C-terminal helix-turn-helix domain"/>
    <property type="match status" value="1"/>
</dbReference>
<keyword evidence="6" id="KW-1185">Reference proteome</keyword>
<dbReference type="AlphaFoldDB" id="A0AA90NI86"/>
<comment type="caution">
    <text evidence="5">The sequence shown here is derived from an EMBL/GenBank/DDBJ whole genome shotgun (WGS) entry which is preliminary data.</text>
</comment>
<gene>
    <name evidence="5" type="ORF">Q7X28_14105</name>
</gene>
<feature type="domain" description="RsbT co-antagonist protein RsbRD N-terminal" evidence="3">
    <location>
        <begin position="30"/>
        <end position="173"/>
    </location>
</feature>